<dbReference type="OrthoDB" id="9803111at2"/>
<dbReference type="EMBL" id="FLYE01000012">
    <property type="protein sequence ID" value="SCA56294.1"/>
    <property type="molecule type" value="Genomic_DNA"/>
</dbReference>
<keyword evidence="3" id="KW-0456">Lyase</keyword>
<dbReference type="Pfam" id="PF02719">
    <property type="entry name" value="Polysacc_synt_2"/>
    <property type="match status" value="1"/>
</dbReference>
<evidence type="ECO:0000313" key="4">
    <source>
        <dbReference type="Proteomes" id="UP000231658"/>
    </source>
</evidence>
<dbReference type="AlphaFoldDB" id="A0A1C3RGF4"/>
<dbReference type="InterPro" id="IPR051203">
    <property type="entry name" value="Polysaccharide_Synthase-Rel"/>
</dbReference>
<dbReference type="PANTHER" id="PTHR43318">
    <property type="entry name" value="UDP-N-ACETYLGLUCOSAMINE 4,6-DEHYDRATASE"/>
    <property type="match status" value="1"/>
</dbReference>
<gene>
    <name evidence="3" type="ORF">MTBPR1_20142</name>
</gene>
<evidence type="ECO:0000313" key="3">
    <source>
        <dbReference type="EMBL" id="SCA56294.1"/>
    </source>
</evidence>
<dbReference type="InterPro" id="IPR036291">
    <property type="entry name" value="NAD(P)-bd_dom_sf"/>
</dbReference>
<dbReference type="EC" id="4.2.1.115" evidence="3"/>
<sequence>MISNSKILITGGTGSLGRELANVLAQNNNEIIVYSRNEERQFDMSQDLKGLPIQYRIGDVRDIQSLKSALYGCDIAIHAAAMKDLIMCEAQAAQCVMNNIIGTMNFLQAVKETPSVTKAVGVSTDKAASPSNVYGCSKYIMEQLVHEAARTSECIFSCARFGNMIDSTGSLISTWKANPTTEVKLTHPDVARFFFTVNDAALTVIEGLENAKSGETRIKKMKAARIYDILRLITKRTEFEIMGLFPGEKVHEELVSDNEVRFCHDDGDFYVIRPDQINDTPPDMFSTENASYFDDQELSELMGL</sequence>
<dbReference type="GO" id="GO:0016829">
    <property type="term" value="F:lyase activity"/>
    <property type="evidence" value="ECO:0007669"/>
    <property type="project" value="UniProtKB-KW"/>
</dbReference>
<protein>
    <submittedName>
        <fullName evidence="3">Putative UDP-N-acetylglucosamine 4,6-dehydratase (Inverting)</fullName>
        <ecNumber evidence="3">4.2.1.115</ecNumber>
    </submittedName>
</protein>
<dbReference type="Proteomes" id="UP000231658">
    <property type="component" value="Unassembled WGS sequence"/>
</dbReference>
<organism evidence="3 4">
    <name type="scientific">Candidatus Terasakiella magnetica</name>
    <dbReference type="NCBI Taxonomy" id="1867952"/>
    <lineage>
        <taxon>Bacteria</taxon>
        <taxon>Pseudomonadati</taxon>
        <taxon>Pseudomonadota</taxon>
        <taxon>Alphaproteobacteria</taxon>
        <taxon>Rhodospirillales</taxon>
        <taxon>Terasakiellaceae</taxon>
        <taxon>Terasakiella</taxon>
    </lineage>
</organism>
<dbReference type="STRING" id="1867952.MTBPR1_20142"/>
<reference evidence="3 4" key="1">
    <citation type="submission" date="2016-07" db="EMBL/GenBank/DDBJ databases">
        <authorList>
            <person name="Lefevre C.T."/>
        </authorList>
    </citation>
    <scope>NUCLEOTIDE SEQUENCE [LARGE SCALE GENOMIC DNA]</scope>
    <source>
        <strain evidence="3">PR1</strain>
    </source>
</reference>
<dbReference type="InterPro" id="IPR003869">
    <property type="entry name" value="Polysac_CapD-like"/>
</dbReference>
<keyword evidence="4" id="KW-1185">Reference proteome</keyword>
<name>A0A1C3RGF4_9PROT</name>
<evidence type="ECO:0000256" key="1">
    <source>
        <dbReference type="ARBA" id="ARBA00007430"/>
    </source>
</evidence>
<dbReference type="Gene3D" id="3.40.50.720">
    <property type="entry name" value="NAD(P)-binding Rossmann-like Domain"/>
    <property type="match status" value="1"/>
</dbReference>
<proteinExistence type="inferred from homology"/>
<comment type="similarity">
    <text evidence="1">Belongs to the polysaccharide synthase family.</text>
</comment>
<accession>A0A1C3RGF4</accession>
<dbReference type="SUPFAM" id="SSF51735">
    <property type="entry name" value="NAD(P)-binding Rossmann-fold domains"/>
    <property type="match status" value="1"/>
</dbReference>
<dbReference type="RefSeq" id="WP_069186967.1">
    <property type="nucleotide sequence ID" value="NZ_FLYE01000012.1"/>
</dbReference>
<feature type="domain" description="Polysaccharide biosynthesis protein CapD-like" evidence="2">
    <location>
        <begin position="7"/>
        <end position="272"/>
    </location>
</feature>
<evidence type="ECO:0000259" key="2">
    <source>
        <dbReference type="Pfam" id="PF02719"/>
    </source>
</evidence>